<evidence type="ECO:0000256" key="12">
    <source>
        <dbReference type="SAM" id="Phobius"/>
    </source>
</evidence>
<dbReference type="GO" id="GO:0038023">
    <property type="term" value="F:signaling receptor activity"/>
    <property type="evidence" value="ECO:0007669"/>
    <property type="project" value="InterPro"/>
</dbReference>
<evidence type="ECO:0000256" key="9">
    <source>
        <dbReference type="ARBA" id="ARBA00023136"/>
    </source>
</evidence>
<feature type="transmembrane region" description="Helical" evidence="12">
    <location>
        <begin position="266"/>
        <end position="290"/>
    </location>
</feature>
<reference evidence="13" key="1">
    <citation type="submission" date="2023-05" db="EMBL/GenBank/DDBJ databases">
        <title>High-quality long-read genome of Scophthalmus maximus.</title>
        <authorList>
            <person name="Lien S."/>
            <person name="Martinez P."/>
        </authorList>
    </citation>
    <scope>NUCLEOTIDE SEQUENCE [LARGE SCALE GENOMIC DNA]</scope>
</reference>
<feature type="transmembrane region" description="Helical" evidence="12">
    <location>
        <begin position="327"/>
        <end position="351"/>
    </location>
</feature>
<evidence type="ECO:0000256" key="7">
    <source>
        <dbReference type="ARBA" id="ARBA00022989"/>
    </source>
</evidence>
<sequence length="658" mass="74026">MNPSAVSSTSDVRFNDVYPHLAFAHINKRGLREPGQRAPRTVHHSLRGRGPISPAQWIMECDSWLVIMLILAVLTRKNKLCQGFTRGSSSIFSPTNFLDQTQEKGVVMAVFGLVFSRLAVLVLAPDPLPFSTDTPEEIKEYMKVIAIFYYPVLYYPLLACGTLQRKAGYKFDCPKTPEIHKYYALLASLPQLACLAYLCVQFLLLCVKGPKTDEVRTRTFEQNQHTICRVSYSSTTDKPTLVERILEVPKSYIYIPEKVFRFPLKLAVSAFVALVAIYHTALLLVVLVVPTLHIVRAGIDENIAFLLLGVGIVLSDDRMEVVKIVTFYTWLLEVCYLCAMTLSCLVSLVMLMRSLVLHRSNLKGLYKGDIYNIYNSGKTICPSKPGIVCWMGLTGYQAAIVCLGMAIQTIVFFICFLFLVFLIIIPVFHGRNIFVFEIVRKAWPAWVTLLLVTSLQHVTAKFAFIKKEAGTRDLNNRDSLFLLTYLLFLVNTFMGLIVAIWRIVITALFNILHLGRVDISLLHRTAESHDPAYRYYTQYLRVEVSQSHPVMKAFCGLLLDMMVEGGRAGQNIRDAEEGIQVTTPGKTTSGRIRARWQLLYTLVNNPSLLGSRKHFQTLQTSEGVLNGTPSRRSKKGSKKEAAEAVPSTDAPTNQDKTE</sequence>
<feature type="transmembrane region" description="Helical" evidence="12">
    <location>
        <begin position="106"/>
        <end position="124"/>
    </location>
</feature>
<dbReference type="InterPro" id="IPR026612">
    <property type="entry name" value="STRA6-like"/>
</dbReference>
<keyword evidence="4" id="KW-1003">Cell membrane</keyword>
<keyword evidence="10" id="KW-0675">Receptor</keyword>
<dbReference type="Pfam" id="PF14752">
    <property type="entry name" value="RBP_receptor"/>
    <property type="match status" value="1"/>
</dbReference>
<reference evidence="13" key="2">
    <citation type="submission" date="2025-08" db="UniProtKB">
        <authorList>
            <consortium name="Ensembl"/>
        </authorList>
    </citation>
    <scope>IDENTIFICATION</scope>
</reference>
<evidence type="ECO:0000256" key="10">
    <source>
        <dbReference type="ARBA" id="ARBA00023170"/>
    </source>
</evidence>
<gene>
    <name evidence="13" type="primary">LOC118302845</name>
</gene>
<dbReference type="GO" id="GO:0034632">
    <property type="term" value="F:retinol transmembrane transporter activity"/>
    <property type="evidence" value="ECO:0007669"/>
    <property type="project" value="InterPro"/>
</dbReference>
<keyword evidence="3" id="KW-0813">Transport</keyword>
<feature type="transmembrane region" description="Helical" evidence="12">
    <location>
        <begin position="485"/>
        <end position="512"/>
    </location>
</feature>
<feature type="transmembrane region" description="Helical" evidence="12">
    <location>
        <begin position="297"/>
        <end position="315"/>
    </location>
</feature>
<feature type="transmembrane region" description="Helical" evidence="12">
    <location>
        <begin position="183"/>
        <end position="204"/>
    </location>
</feature>
<organism evidence="13 14">
    <name type="scientific">Scophthalmus maximus</name>
    <name type="common">Turbot</name>
    <name type="synonym">Psetta maxima</name>
    <dbReference type="NCBI Taxonomy" id="52904"/>
    <lineage>
        <taxon>Eukaryota</taxon>
        <taxon>Metazoa</taxon>
        <taxon>Chordata</taxon>
        <taxon>Craniata</taxon>
        <taxon>Vertebrata</taxon>
        <taxon>Euteleostomi</taxon>
        <taxon>Actinopterygii</taxon>
        <taxon>Neopterygii</taxon>
        <taxon>Teleostei</taxon>
        <taxon>Neoteleostei</taxon>
        <taxon>Acanthomorphata</taxon>
        <taxon>Carangaria</taxon>
        <taxon>Pleuronectiformes</taxon>
        <taxon>Pleuronectoidei</taxon>
        <taxon>Scophthalmidae</taxon>
        <taxon>Scophthalmus</taxon>
    </lineage>
</organism>
<dbReference type="GeneTree" id="ENSGT00940000153246"/>
<evidence type="ECO:0000256" key="1">
    <source>
        <dbReference type="ARBA" id="ARBA00004651"/>
    </source>
</evidence>
<keyword evidence="7 12" id="KW-1133">Transmembrane helix</keyword>
<feature type="compositionally biased region" description="Polar residues" evidence="11">
    <location>
        <begin position="649"/>
        <end position="658"/>
    </location>
</feature>
<evidence type="ECO:0000256" key="11">
    <source>
        <dbReference type="SAM" id="MobiDB-lite"/>
    </source>
</evidence>
<protein>
    <recommendedName>
        <fullName evidence="2">Receptor for retinol uptake STRA6</fullName>
    </recommendedName>
</protein>
<feature type="transmembrane region" description="Helical" evidence="12">
    <location>
        <begin position="144"/>
        <end position="163"/>
    </location>
</feature>
<evidence type="ECO:0000256" key="3">
    <source>
        <dbReference type="ARBA" id="ARBA00022448"/>
    </source>
</evidence>
<evidence type="ECO:0000256" key="2">
    <source>
        <dbReference type="ARBA" id="ARBA00014411"/>
    </source>
</evidence>
<dbReference type="AlphaFoldDB" id="A0A8D3EF71"/>
<keyword evidence="8" id="KW-0683">Retinol-binding</keyword>
<evidence type="ECO:0000256" key="6">
    <source>
        <dbReference type="ARBA" id="ARBA00022893"/>
    </source>
</evidence>
<evidence type="ECO:0000256" key="4">
    <source>
        <dbReference type="ARBA" id="ARBA00022475"/>
    </source>
</evidence>
<keyword evidence="6" id="KW-0845">Vitamin A</keyword>
<dbReference type="PANTHER" id="PTHR21444:SF16">
    <property type="entry name" value="RECEPTOR FOR RETINOL UPTAKE STRA6"/>
    <property type="match status" value="1"/>
</dbReference>
<name>A0A8D3EF71_SCOMX</name>
<dbReference type="PANTHER" id="PTHR21444">
    <property type="entry name" value="COILED-COIL DOMAIN-CONTAINING PROTEIN 180"/>
    <property type="match status" value="1"/>
</dbReference>
<accession>A0A8D3EF71</accession>
<feature type="transmembrane region" description="Helical" evidence="12">
    <location>
        <begin position="55"/>
        <end position="74"/>
    </location>
</feature>
<dbReference type="GO" id="GO:0019841">
    <property type="term" value="F:retinol binding"/>
    <property type="evidence" value="ECO:0007669"/>
    <property type="project" value="UniProtKB-KW"/>
</dbReference>
<dbReference type="GO" id="GO:0005886">
    <property type="term" value="C:plasma membrane"/>
    <property type="evidence" value="ECO:0007669"/>
    <property type="project" value="UniProtKB-SubCell"/>
</dbReference>
<dbReference type="GO" id="GO:0071939">
    <property type="term" value="P:vitamin A import into cell"/>
    <property type="evidence" value="ECO:0007669"/>
    <property type="project" value="TreeGrafter"/>
</dbReference>
<feature type="region of interest" description="Disordered" evidence="11">
    <location>
        <begin position="620"/>
        <end position="658"/>
    </location>
</feature>
<dbReference type="Proteomes" id="UP000694558">
    <property type="component" value="Chromosome 5"/>
</dbReference>
<evidence type="ECO:0000313" key="14">
    <source>
        <dbReference type="Proteomes" id="UP000694558"/>
    </source>
</evidence>
<dbReference type="Ensembl" id="ENSSMAT00000080824.1">
    <property type="protein sequence ID" value="ENSSMAP00000070430.1"/>
    <property type="gene ID" value="ENSSMAG00000007972.2"/>
</dbReference>
<dbReference type="GO" id="GO:0016918">
    <property type="term" value="F:retinal binding"/>
    <property type="evidence" value="ECO:0007669"/>
    <property type="project" value="UniProtKB-KW"/>
</dbReference>
<feature type="compositionally biased region" description="Polar residues" evidence="11">
    <location>
        <begin position="620"/>
        <end position="629"/>
    </location>
</feature>
<evidence type="ECO:0000313" key="13">
    <source>
        <dbReference type="Ensembl" id="ENSSMAP00000070430.1"/>
    </source>
</evidence>
<feature type="transmembrane region" description="Helical" evidence="12">
    <location>
        <begin position="400"/>
        <end position="425"/>
    </location>
</feature>
<feature type="transmembrane region" description="Helical" evidence="12">
    <location>
        <begin position="445"/>
        <end position="464"/>
    </location>
</feature>
<evidence type="ECO:0000256" key="8">
    <source>
        <dbReference type="ARBA" id="ARBA00023072"/>
    </source>
</evidence>
<evidence type="ECO:0000256" key="5">
    <source>
        <dbReference type="ARBA" id="ARBA00022692"/>
    </source>
</evidence>
<proteinExistence type="predicted"/>
<comment type="subcellular location">
    <subcellularLocation>
        <location evidence="1">Cell membrane</location>
        <topology evidence="1">Multi-pass membrane protein</topology>
    </subcellularLocation>
</comment>
<keyword evidence="5 12" id="KW-0812">Transmembrane</keyword>
<keyword evidence="9 12" id="KW-0472">Membrane</keyword>